<evidence type="ECO:0000313" key="2">
    <source>
        <dbReference type="Proteomes" id="UP000077202"/>
    </source>
</evidence>
<dbReference type="EMBL" id="LVLJ01000172">
    <property type="protein sequence ID" value="OAE35397.1"/>
    <property type="molecule type" value="Genomic_DNA"/>
</dbReference>
<dbReference type="Proteomes" id="UP000077202">
    <property type="component" value="Unassembled WGS sequence"/>
</dbReference>
<sequence length="188" mass="21035">MTVSDACYESVRVTTISGSQTFWEFRVFEIMSSLPDDVAAQKQKKEKFLRPLNSIEPLKERHSSTASALHSELLPRIPASLSSHSSIRKSNSLRFPTATLSIPVSQRPILTSLSRRHEHELLFLLRIPPSLVDHWPQKFQPGSLILALDQTRASPAQSEAFESFVHHSLRKFCSPGMTSAACLLALID</sequence>
<protein>
    <submittedName>
        <fullName evidence="1">Uncharacterized protein</fullName>
    </submittedName>
</protein>
<dbReference type="AlphaFoldDB" id="A0A176WQK7"/>
<organism evidence="1 2">
    <name type="scientific">Marchantia polymorpha subsp. ruderalis</name>
    <dbReference type="NCBI Taxonomy" id="1480154"/>
    <lineage>
        <taxon>Eukaryota</taxon>
        <taxon>Viridiplantae</taxon>
        <taxon>Streptophyta</taxon>
        <taxon>Embryophyta</taxon>
        <taxon>Marchantiophyta</taxon>
        <taxon>Marchantiopsida</taxon>
        <taxon>Marchantiidae</taxon>
        <taxon>Marchantiales</taxon>
        <taxon>Marchantiaceae</taxon>
        <taxon>Marchantia</taxon>
    </lineage>
</organism>
<accession>A0A176WQK7</accession>
<evidence type="ECO:0000313" key="1">
    <source>
        <dbReference type="EMBL" id="OAE35397.1"/>
    </source>
</evidence>
<name>A0A176WQK7_MARPO</name>
<comment type="caution">
    <text evidence="1">The sequence shown here is derived from an EMBL/GenBank/DDBJ whole genome shotgun (WGS) entry which is preliminary data.</text>
</comment>
<gene>
    <name evidence="1" type="ORF">AXG93_2587s1120</name>
</gene>
<proteinExistence type="predicted"/>
<reference evidence="1" key="1">
    <citation type="submission" date="2016-03" db="EMBL/GenBank/DDBJ databases">
        <title>Mechanisms controlling the formation of the plant cell surface in tip-growing cells are functionally conserved among land plants.</title>
        <authorList>
            <person name="Honkanen S."/>
            <person name="Jones V.A."/>
            <person name="Morieri G."/>
            <person name="Champion C."/>
            <person name="Hetherington A.J."/>
            <person name="Kelly S."/>
            <person name="Saint-Marcoux D."/>
            <person name="Proust H."/>
            <person name="Prescott H."/>
            <person name="Dolan L."/>
        </authorList>
    </citation>
    <scope>NUCLEOTIDE SEQUENCE [LARGE SCALE GENOMIC DNA]</scope>
    <source>
        <tissue evidence="1">Whole gametophyte</tissue>
    </source>
</reference>
<keyword evidence="2" id="KW-1185">Reference proteome</keyword>